<accession>A0AAD6SQ80</accession>
<keyword evidence="2" id="KW-1133">Transmembrane helix</keyword>
<feature type="transmembrane region" description="Helical" evidence="2">
    <location>
        <begin position="158"/>
        <end position="185"/>
    </location>
</feature>
<organism evidence="3 4">
    <name type="scientific">Mycena alexandri</name>
    <dbReference type="NCBI Taxonomy" id="1745969"/>
    <lineage>
        <taxon>Eukaryota</taxon>
        <taxon>Fungi</taxon>
        <taxon>Dikarya</taxon>
        <taxon>Basidiomycota</taxon>
        <taxon>Agaricomycotina</taxon>
        <taxon>Agaricomycetes</taxon>
        <taxon>Agaricomycetidae</taxon>
        <taxon>Agaricales</taxon>
        <taxon>Marasmiineae</taxon>
        <taxon>Mycenaceae</taxon>
        <taxon>Mycena</taxon>
    </lineage>
</organism>
<dbReference type="Proteomes" id="UP001218188">
    <property type="component" value="Unassembled WGS sequence"/>
</dbReference>
<feature type="region of interest" description="Disordered" evidence="1">
    <location>
        <begin position="1"/>
        <end position="31"/>
    </location>
</feature>
<feature type="compositionally biased region" description="Polar residues" evidence="1">
    <location>
        <begin position="1"/>
        <end position="15"/>
    </location>
</feature>
<reference evidence="3" key="1">
    <citation type="submission" date="2023-03" db="EMBL/GenBank/DDBJ databases">
        <title>Massive genome expansion in bonnet fungi (Mycena s.s.) driven by repeated elements and novel gene families across ecological guilds.</title>
        <authorList>
            <consortium name="Lawrence Berkeley National Laboratory"/>
            <person name="Harder C.B."/>
            <person name="Miyauchi S."/>
            <person name="Viragh M."/>
            <person name="Kuo A."/>
            <person name="Thoen E."/>
            <person name="Andreopoulos B."/>
            <person name="Lu D."/>
            <person name="Skrede I."/>
            <person name="Drula E."/>
            <person name="Henrissat B."/>
            <person name="Morin E."/>
            <person name="Kohler A."/>
            <person name="Barry K."/>
            <person name="LaButti K."/>
            <person name="Morin E."/>
            <person name="Salamov A."/>
            <person name="Lipzen A."/>
            <person name="Mereny Z."/>
            <person name="Hegedus B."/>
            <person name="Baldrian P."/>
            <person name="Stursova M."/>
            <person name="Weitz H."/>
            <person name="Taylor A."/>
            <person name="Grigoriev I.V."/>
            <person name="Nagy L.G."/>
            <person name="Martin F."/>
            <person name="Kauserud H."/>
        </authorList>
    </citation>
    <scope>NUCLEOTIDE SEQUENCE</scope>
    <source>
        <strain evidence="3">CBHHK200</strain>
    </source>
</reference>
<name>A0AAD6SQ80_9AGAR</name>
<feature type="transmembrane region" description="Helical" evidence="2">
    <location>
        <begin position="191"/>
        <end position="216"/>
    </location>
</feature>
<keyword evidence="2" id="KW-0472">Membrane</keyword>
<dbReference type="EMBL" id="JARJCM010000077">
    <property type="protein sequence ID" value="KAJ7031999.1"/>
    <property type="molecule type" value="Genomic_DNA"/>
</dbReference>
<keyword evidence="4" id="KW-1185">Reference proteome</keyword>
<evidence type="ECO:0000313" key="3">
    <source>
        <dbReference type="EMBL" id="KAJ7031999.1"/>
    </source>
</evidence>
<dbReference type="AlphaFoldDB" id="A0AAD6SQ80"/>
<sequence>MSILRSSLGPSNSNSVDKDDHPAGPGDRVPQNVADVRQNFKSTAEAIAVVTTLFAGIQAQLLSGTPSEPSPTASQAVIRALQLASYGGLSVNVGAALSSMLFLDIVGEGPKRYRRWSKKPQSSQPVARNTASELADDKFLAGLTLLVMHGSPRSLHFAWYHCVASTVFGTISVLIQISLLAWINLSSQDSSIFAAVVLALFWAALPVPGFLIYNFFVGCMDGVRDGLREQN</sequence>
<proteinExistence type="predicted"/>
<protein>
    <submittedName>
        <fullName evidence="3">Uncharacterized protein</fullName>
    </submittedName>
</protein>
<evidence type="ECO:0000256" key="2">
    <source>
        <dbReference type="SAM" id="Phobius"/>
    </source>
</evidence>
<comment type="caution">
    <text evidence="3">The sequence shown here is derived from an EMBL/GenBank/DDBJ whole genome shotgun (WGS) entry which is preliminary data.</text>
</comment>
<evidence type="ECO:0000313" key="4">
    <source>
        <dbReference type="Proteomes" id="UP001218188"/>
    </source>
</evidence>
<gene>
    <name evidence="3" type="ORF">C8F04DRAFT_1108866</name>
</gene>
<keyword evidence="2" id="KW-0812">Transmembrane</keyword>
<evidence type="ECO:0000256" key="1">
    <source>
        <dbReference type="SAM" id="MobiDB-lite"/>
    </source>
</evidence>